<keyword evidence="5" id="KW-1185">Reference proteome</keyword>
<comment type="caution">
    <text evidence="4">The sequence shown here is derived from an EMBL/GenBank/DDBJ whole genome shotgun (WGS) entry which is preliminary data.</text>
</comment>
<sequence>MPSVHGALPDLMDVGEVAGDSWGAGPLKEWFSLFAFDVYRYVHVSVYVTVKTWQLYVTVKATTVANVANSTCLTPSIEDHFLTQICVLPQPQTLLVWLYGKMVIRVKVSSVHASHSSPNLTPHTPYLLINETEFKILPLSVFAKLVEKHTPSELRSDIIKSSSISPREVTANTCMFEGPDKRPVVRINPPAQPTKPVDQATRLIIAPRVRVVPVALVPIGYVSIPIQLQTRWFGSHHSAAACGHPGDYEG</sequence>
<evidence type="ECO:0000256" key="2">
    <source>
        <dbReference type="ARBA" id="ARBA00022840"/>
    </source>
</evidence>
<dbReference type="InterPro" id="IPR015342">
    <property type="entry name" value="PEX1-N_C-lobe"/>
</dbReference>
<evidence type="ECO:0000256" key="1">
    <source>
        <dbReference type="ARBA" id="ARBA00022741"/>
    </source>
</evidence>
<accession>A0A9P6NPI2</accession>
<name>A0A9P6NPI2_9BASI</name>
<proteinExistence type="predicted"/>
<evidence type="ECO:0000259" key="3">
    <source>
        <dbReference type="Pfam" id="PF09262"/>
    </source>
</evidence>
<keyword evidence="2" id="KW-0067">ATP-binding</keyword>
<reference evidence="4" key="1">
    <citation type="submission" date="2013-11" db="EMBL/GenBank/DDBJ databases">
        <title>Genome sequence of the fusiform rust pathogen reveals effectors for host alternation and coevolution with pine.</title>
        <authorList>
            <consortium name="DOE Joint Genome Institute"/>
            <person name="Smith K."/>
            <person name="Pendleton A."/>
            <person name="Kubisiak T."/>
            <person name="Anderson C."/>
            <person name="Salamov A."/>
            <person name="Aerts A."/>
            <person name="Riley R."/>
            <person name="Clum A."/>
            <person name="Lindquist E."/>
            <person name="Ence D."/>
            <person name="Campbell M."/>
            <person name="Kronenberg Z."/>
            <person name="Feau N."/>
            <person name="Dhillon B."/>
            <person name="Hamelin R."/>
            <person name="Burleigh J."/>
            <person name="Smith J."/>
            <person name="Yandell M."/>
            <person name="Nelson C."/>
            <person name="Grigoriev I."/>
            <person name="Davis J."/>
        </authorList>
    </citation>
    <scope>NUCLEOTIDE SEQUENCE</scope>
    <source>
        <strain evidence="4">G11</strain>
    </source>
</reference>
<dbReference type="Proteomes" id="UP000886653">
    <property type="component" value="Unassembled WGS sequence"/>
</dbReference>
<feature type="domain" description="Peroxisomal ATPase PEX1 N-terminal C-lobe" evidence="3">
    <location>
        <begin position="76"/>
        <end position="135"/>
    </location>
</feature>
<dbReference type="SUPFAM" id="SSF54585">
    <property type="entry name" value="Cdc48 domain 2-like"/>
    <property type="match status" value="1"/>
</dbReference>
<dbReference type="GO" id="GO:0005524">
    <property type="term" value="F:ATP binding"/>
    <property type="evidence" value="ECO:0007669"/>
    <property type="project" value="UniProtKB-KW"/>
</dbReference>
<dbReference type="GO" id="GO:0005777">
    <property type="term" value="C:peroxisome"/>
    <property type="evidence" value="ECO:0007669"/>
    <property type="project" value="InterPro"/>
</dbReference>
<dbReference type="GO" id="GO:0007031">
    <property type="term" value="P:peroxisome organization"/>
    <property type="evidence" value="ECO:0007669"/>
    <property type="project" value="InterPro"/>
</dbReference>
<dbReference type="EMBL" id="MU167243">
    <property type="protein sequence ID" value="KAG0147843.1"/>
    <property type="molecule type" value="Genomic_DNA"/>
</dbReference>
<keyword evidence="1" id="KW-0547">Nucleotide-binding</keyword>
<dbReference type="Pfam" id="PF09262">
    <property type="entry name" value="PEX-1N"/>
    <property type="match status" value="1"/>
</dbReference>
<dbReference type="InterPro" id="IPR029067">
    <property type="entry name" value="CDC48_domain_2-like_sf"/>
</dbReference>
<protein>
    <recommendedName>
        <fullName evidence="3">Peroxisomal ATPase PEX1 N-terminal C-lobe domain-containing protein</fullName>
    </recommendedName>
</protein>
<evidence type="ECO:0000313" key="5">
    <source>
        <dbReference type="Proteomes" id="UP000886653"/>
    </source>
</evidence>
<dbReference type="OrthoDB" id="2187at2759"/>
<evidence type="ECO:0000313" key="4">
    <source>
        <dbReference type="EMBL" id="KAG0147843.1"/>
    </source>
</evidence>
<organism evidence="4 5">
    <name type="scientific">Cronartium quercuum f. sp. fusiforme G11</name>
    <dbReference type="NCBI Taxonomy" id="708437"/>
    <lineage>
        <taxon>Eukaryota</taxon>
        <taxon>Fungi</taxon>
        <taxon>Dikarya</taxon>
        <taxon>Basidiomycota</taxon>
        <taxon>Pucciniomycotina</taxon>
        <taxon>Pucciniomycetes</taxon>
        <taxon>Pucciniales</taxon>
        <taxon>Coleosporiaceae</taxon>
        <taxon>Cronartium</taxon>
    </lineage>
</organism>
<dbReference type="Gene3D" id="3.10.330.10">
    <property type="match status" value="1"/>
</dbReference>
<gene>
    <name evidence="4" type="ORF">CROQUDRAFT_106184</name>
</gene>
<dbReference type="AlphaFoldDB" id="A0A9P6NPI2"/>